<name>A0A565CFM8_9BRAS</name>
<dbReference type="EMBL" id="CABITT030000007">
    <property type="protein sequence ID" value="VVB12510.1"/>
    <property type="molecule type" value="Genomic_DNA"/>
</dbReference>
<keyword evidence="2" id="KW-1185">Reference proteome</keyword>
<gene>
    <name evidence="1" type="ORF">ANE_LOCUS22954</name>
</gene>
<evidence type="ECO:0000313" key="1">
    <source>
        <dbReference type="EMBL" id="VVB12510.1"/>
    </source>
</evidence>
<evidence type="ECO:0000313" key="2">
    <source>
        <dbReference type="Proteomes" id="UP000489600"/>
    </source>
</evidence>
<protein>
    <submittedName>
        <fullName evidence="1">Uncharacterized protein</fullName>
    </submittedName>
</protein>
<reference evidence="1" key="1">
    <citation type="submission" date="2019-07" db="EMBL/GenBank/DDBJ databases">
        <authorList>
            <person name="Dittberner H."/>
        </authorList>
    </citation>
    <scope>NUCLEOTIDE SEQUENCE [LARGE SCALE GENOMIC DNA]</scope>
</reference>
<dbReference type="AlphaFoldDB" id="A0A565CFM8"/>
<sequence>MLKQNLELCQLQRNAFYCNVLGSTGQGLGMVIQLISTGSSTLEELQTKSITLSNLRGREWRSLMRLKLTVWITSRISWAVLLTQFQRSKQNR</sequence>
<organism evidence="1 2">
    <name type="scientific">Arabis nemorensis</name>
    <dbReference type="NCBI Taxonomy" id="586526"/>
    <lineage>
        <taxon>Eukaryota</taxon>
        <taxon>Viridiplantae</taxon>
        <taxon>Streptophyta</taxon>
        <taxon>Embryophyta</taxon>
        <taxon>Tracheophyta</taxon>
        <taxon>Spermatophyta</taxon>
        <taxon>Magnoliopsida</taxon>
        <taxon>eudicotyledons</taxon>
        <taxon>Gunneridae</taxon>
        <taxon>Pentapetalae</taxon>
        <taxon>rosids</taxon>
        <taxon>malvids</taxon>
        <taxon>Brassicales</taxon>
        <taxon>Brassicaceae</taxon>
        <taxon>Arabideae</taxon>
        <taxon>Arabis</taxon>
    </lineage>
</organism>
<accession>A0A565CFM8</accession>
<dbReference type="Proteomes" id="UP000489600">
    <property type="component" value="Unassembled WGS sequence"/>
</dbReference>
<comment type="caution">
    <text evidence="1">The sequence shown here is derived from an EMBL/GenBank/DDBJ whole genome shotgun (WGS) entry which is preliminary data.</text>
</comment>
<proteinExistence type="predicted"/>